<organism evidence="2 3">
    <name type="scientific">Vitrella brassicaformis (strain CCMP3155)</name>
    <dbReference type="NCBI Taxonomy" id="1169540"/>
    <lineage>
        <taxon>Eukaryota</taxon>
        <taxon>Sar</taxon>
        <taxon>Alveolata</taxon>
        <taxon>Colpodellida</taxon>
        <taxon>Vitrellaceae</taxon>
        <taxon>Vitrella</taxon>
    </lineage>
</organism>
<feature type="transmembrane region" description="Helical" evidence="1">
    <location>
        <begin position="76"/>
        <end position="94"/>
    </location>
</feature>
<keyword evidence="1" id="KW-0472">Membrane</keyword>
<feature type="transmembrane region" description="Helical" evidence="1">
    <location>
        <begin position="317"/>
        <end position="339"/>
    </location>
</feature>
<protein>
    <submittedName>
        <fullName evidence="2">Uncharacterized protein</fullName>
    </submittedName>
</protein>
<feature type="transmembrane region" description="Helical" evidence="1">
    <location>
        <begin position="42"/>
        <end position="64"/>
    </location>
</feature>
<keyword evidence="1" id="KW-0812">Transmembrane</keyword>
<dbReference type="VEuPathDB" id="CryptoDB:Vbra_380"/>
<evidence type="ECO:0000256" key="1">
    <source>
        <dbReference type="SAM" id="Phobius"/>
    </source>
</evidence>
<feature type="transmembrane region" description="Helical" evidence="1">
    <location>
        <begin position="101"/>
        <end position="128"/>
    </location>
</feature>
<dbReference type="AlphaFoldDB" id="A0A0G4FLI5"/>
<sequence>MPSKMKELSRATPESPCLIKDDELADDELFFTYSPKTPSPNVALPIVALSGPLLAVAIIAVIVLTGPHTWADAPHLAQSFLVALPAALLAGSFLRWLRSGWLISVAVGLLVCQLVLGSLGGFGAFYVLKGWPSFSDGTFTPLAESDLAAMKQNAIIFEDAGVDLSLAVWLSVPCEKGVDCPPNDRTYHFNYLAAPLNSSALPPQPIRAWGILLADKAGDAQSALRRAKCRVSQGSKLCGYVIRGSAMDGPYHAEPIRRRSPLLTVRAGLPAEIQTLMHMALVHVGVTLDESIEAPNAPWIDCSHNPQNQNLPLHLRVLYWFLCMSFLTFLWVMGCWYAMEEKALSDRFHRGLLHGSHNSRRTHTFTSLGDLTDEEELAFQLAMDERQRAKEEIVEAEEMREGERVGEQE</sequence>
<keyword evidence="3" id="KW-1185">Reference proteome</keyword>
<name>A0A0G4FLI5_VITBC</name>
<dbReference type="Proteomes" id="UP000041254">
    <property type="component" value="Unassembled WGS sequence"/>
</dbReference>
<evidence type="ECO:0000313" key="2">
    <source>
        <dbReference type="EMBL" id="CEM14783.1"/>
    </source>
</evidence>
<accession>A0A0G4FLI5</accession>
<reference evidence="2 3" key="1">
    <citation type="submission" date="2014-11" db="EMBL/GenBank/DDBJ databases">
        <authorList>
            <person name="Zhu J."/>
            <person name="Qi W."/>
            <person name="Song R."/>
        </authorList>
    </citation>
    <scope>NUCLEOTIDE SEQUENCE [LARGE SCALE GENOMIC DNA]</scope>
</reference>
<proteinExistence type="predicted"/>
<gene>
    <name evidence="2" type="ORF">Vbra_380</name>
</gene>
<evidence type="ECO:0000313" key="3">
    <source>
        <dbReference type="Proteomes" id="UP000041254"/>
    </source>
</evidence>
<keyword evidence="1" id="KW-1133">Transmembrane helix</keyword>
<dbReference type="EMBL" id="CDMY01000458">
    <property type="protein sequence ID" value="CEM14783.1"/>
    <property type="molecule type" value="Genomic_DNA"/>
</dbReference>
<dbReference type="InParanoid" id="A0A0G4FLI5"/>